<dbReference type="SUPFAM" id="SSF49899">
    <property type="entry name" value="Concanavalin A-like lectins/glucanases"/>
    <property type="match status" value="1"/>
</dbReference>
<feature type="signal peptide" evidence="2">
    <location>
        <begin position="1"/>
        <end position="21"/>
    </location>
</feature>
<dbReference type="Pfam" id="PF00722">
    <property type="entry name" value="Glyco_hydro_16"/>
    <property type="match status" value="1"/>
</dbReference>
<dbReference type="InterPro" id="IPR050546">
    <property type="entry name" value="Glycosyl_Hydrlase_16"/>
</dbReference>
<dbReference type="EMBL" id="SZQL01000018">
    <property type="protein sequence ID" value="TKK65835.1"/>
    <property type="molecule type" value="Genomic_DNA"/>
</dbReference>
<proteinExistence type="inferred from homology"/>
<accession>A0A4U3KTJ3</accession>
<dbReference type="CDD" id="cd08023">
    <property type="entry name" value="GH16_laminarinase_like"/>
    <property type="match status" value="1"/>
</dbReference>
<dbReference type="InterPro" id="IPR000757">
    <property type="entry name" value="Beta-glucanase-like"/>
</dbReference>
<dbReference type="RefSeq" id="WP_137263386.1">
    <property type="nucleotide sequence ID" value="NZ_SZQL01000018.1"/>
</dbReference>
<evidence type="ECO:0000259" key="3">
    <source>
        <dbReference type="PROSITE" id="PS51762"/>
    </source>
</evidence>
<comment type="caution">
    <text evidence="4">The sequence shown here is derived from an EMBL/GenBank/DDBJ whole genome shotgun (WGS) entry which is preliminary data.</text>
</comment>
<sequence>MSKKFLSATVLSALIFFWACSKPAYVQKSALQWEENFNQPVSFDITRWSKIPRGTSDWNRHMSDFDSCYGMRNGKLILRGIKNNSLPDDTSTYLTGGVYTKDKVVFGLGRLAVRAKLNGAKGAWPAFWMLAENAEWPAGGEIDIMERLNFDSIVYQTVHSYYTVTLNIKDNPPHYATAAINPNEFNTYAVEKYVDSLVFYVNDKKTFTYPRIKTDKEAQFPYADGKHYLLIDMQLGGNWVGKIDPDNLPVEMEIDWVRFYEFKNKSK</sequence>
<keyword evidence="4" id="KW-0378">Hydrolase</keyword>
<evidence type="ECO:0000313" key="5">
    <source>
        <dbReference type="Proteomes" id="UP000305848"/>
    </source>
</evidence>
<dbReference type="Gene3D" id="2.60.120.200">
    <property type="match status" value="1"/>
</dbReference>
<evidence type="ECO:0000256" key="2">
    <source>
        <dbReference type="SAM" id="SignalP"/>
    </source>
</evidence>
<dbReference type="AlphaFoldDB" id="A0A4U3KTJ3"/>
<feature type="chain" id="PRO_5020880836" evidence="2">
    <location>
        <begin position="22"/>
        <end position="267"/>
    </location>
</feature>
<dbReference type="PANTHER" id="PTHR10963:SF55">
    <property type="entry name" value="GLYCOSIDE HYDROLASE FAMILY 16 PROTEIN"/>
    <property type="match status" value="1"/>
</dbReference>
<dbReference type="InterPro" id="IPR013320">
    <property type="entry name" value="ConA-like_dom_sf"/>
</dbReference>
<dbReference type="GO" id="GO:0004553">
    <property type="term" value="F:hydrolase activity, hydrolyzing O-glycosyl compounds"/>
    <property type="evidence" value="ECO:0007669"/>
    <property type="project" value="InterPro"/>
</dbReference>
<reference evidence="4 5" key="1">
    <citation type="submission" date="2019-05" db="EMBL/GenBank/DDBJ databases">
        <title>Panacibacter sp. strain 17mud1-8 Genome sequencing and assembly.</title>
        <authorList>
            <person name="Chhetri G."/>
        </authorList>
    </citation>
    <scope>NUCLEOTIDE SEQUENCE [LARGE SCALE GENOMIC DNA]</scope>
    <source>
        <strain evidence="4 5">17mud1-8</strain>
    </source>
</reference>
<dbReference type="PROSITE" id="PS51762">
    <property type="entry name" value="GH16_2"/>
    <property type="match status" value="1"/>
</dbReference>
<comment type="similarity">
    <text evidence="1">Belongs to the glycosyl hydrolase 16 family.</text>
</comment>
<feature type="domain" description="GH16" evidence="3">
    <location>
        <begin position="31"/>
        <end position="265"/>
    </location>
</feature>
<dbReference type="OrthoDB" id="9809583at2"/>
<gene>
    <name evidence="4" type="ORF">FC093_18960</name>
</gene>
<keyword evidence="5" id="KW-1185">Reference proteome</keyword>
<dbReference type="PANTHER" id="PTHR10963">
    <property type="entry name" value="GLYCOSYL HYDROLASE-RELATED"/>
    <property type="match status" value="1"/>
</dbReference>
<dbReference type="Proteomes" id="UP000305848">
    <property type="component" value="Unassembled WGS sequence"/>
</dbReference>
<keyword evidence="2" id="KW-0732">Signal</keyword>
<evidence type="ECO:0000313" key="4">
    <source>
        <dbReference type="EMBL" id="TKK65835.1"/>
    </source>
</evidence>
<protein>
    <submittedName>
        <fullName evidence="4">Glycoside hydrolase family 16 protein</fullName>
    </submittedName>
</protein>
<organism evidence="4 5">
    <name type="scientific">Ilyomonas limi</name>
    <dbReference type="NCBI Taxonomy" id="2575867"/>
    <lineage>
        <taxon>Bacteria</taxon>
        <taxon>Pseudomonadati</taxon>
        <taxon>Bacteroidota</taxon>
        <taxon>Chitinophagia</taxon>
        <taxon>Chitinophagales</taxon>
        <taxon>Chitinophagaceae</taxon>
        <taxon>Ilyomonas</taxon>
    </lineage>
</organism>
<name>A0A4U3KTJ3_9BACT</name>
<dbReference type="GO" id="GO:0005975">
    <property type="term" value="P:carbohydrate metabolic process"/>
    <property type="evidence" value="ECO:0007669"/>
    <property type="project" value="InterPro"/>
</dbReference>
<evidence type="ECO:0000256" key="1">
    <source>
        <dbReference type="ARBA" id="ARBA00006865"/>
    </source>
</evidence>